<proteinExistence type="predicted"/>
<feature type="domain" description="GGDEF" evidence="1">
    <location>
        <begin position="359"/>
        <end position="486"/>
    </location>
</feature>
<dbReference type="EMBL" id="FQUI01000029">
    <property type="protein sequence ID" value="SHF02524.1"/>
    <property type="molecule type" value="Genomic_DNA"/>
</dbReference>
<evidence type="ECO:0000259" key="1">
    <source>
        <dbReference type="PROSITE" id="PS50887"/>
    </source>
</evidence>
<protein>
    <submittedName>
        <fullName evidence="2">Diguanylate cyclase (GGDEF) domain-containing protein</fullName>
    </submittedName>
</protein>
<dbReference type="OrthoDB" id="9812260at2"/>
<dbReference type="GO" id="GO:0052621">
    <property type="term" value="F:diguanylate cyclase activity"/>
    <property type="evidence" value="ECO:0007669"/>
    <property type="project" value="TreeGrafter"/>
</dbReference>
<accession>A0A1M4Y9V7</accession>
<dbReference type="RefSeq" id="WP_072865279.1">
    <property type="nucleotide sequence ID" value="NZ_FQUI01000029.1"/>
</dbReference>
<dbReference type="SUPFAM" id="SSF55073">
    <property type="entry name" value="Nucleotide cyclase"/>
    <property type="match status" value="1"/>
</dbReference>
<evidence type="ECO:0000313" key="3">
    <source>
        <dbReference type="Proteomes" id="UP000184334"/>
    </source>
</evidence>
<dbReference type="Gene3D" id="3.30.70.270">
    <property type="match status" value="1"/>
</dbReference>
<dbReference type="InterPro" id="IPR050469">
    <property type="entry name" value="Diguanylate_Cyclase"/>
</dbReference>
<dbReference type="InterPro" id="IPR000160">
    <property type="entry name" value="GGDEF_dom"/>
</dbReference>
<organism evidence="2 3">
    <name type="scientific">Marinitoga hydrogenitolerans (strain DSM 16785 / JCM 12826 / AT1271)</name>
    <dbReference type="NCBI Taxonomy" id="1122195"/>
    <lineage>
        <taxon>Bacteria</taxon>
        <taxon>Thermotogati</taxon>
        <taxon>Thermotogota</taxon>
        <taxon>Thermotogae</taxon>
        <taxon>Petrotogales</taxon>
        <taxon>Petrotogaceae</taxon>
        <taxon>Marinitoga</taxon>
    </lineage>
</organism>
<dbReference type="PANTHER" id="PTHR45138:SF9">
    <property type="entry name" value="DIGUANYLATE CYCLASE DGCM-RELATED"/>
    <property type="match status" value="1"/>
</dbReference>
<comment type="caution">
    <text evidence="2">The sequence shown here is derived from an EMBL/GenBank/DDBJ whole genome shotgun (WGS) entry which is preliminary data.</text>
</comment>
<dbReference type="AlphaFoldDB" id="A0A1M4Y9V7"/>
<keyword evidence="3" id="KW-1185">Reference proteome</keyword>
<dbReference type="FunFam" id="3.30.70.270:FF:000001">
    <property type="entry name" value="Diguanylate cyclase domain protein"/>
    <property type="match status" value="1"/>
</dbReference>
<dbReference type="Proteomes" id="UP000184334">
    <property type="component" value="Unassembled WGS sequence"/>
</dbReference>
<dbReference type="CDD" id="cd01949">
    <property type="entry name" value="GGDEF"/>
    <property type="match status" value="1"/>
</dbReference>
<gene>
    <name evidence="2" type="ORF">SAMN02745164_01629</name>
</gene>
<dbReference type="SMART" id="SM00267">
    <property type="entry name" value="GGDEF"/>
    <property type="match status" value="1"/>
</dbReference>
<dbReference type="Pfam" id="PF07796">
    <property type="entry name" value="DUF1638"/>
    <property type="match status" value="1"/>
</dbReference>
<dbReference type="STRING" id="1122195.SAMN02745164_01629"/>
<dbReference type="PANTHER" id="PTHR45138">
    <property type="entry name" value="REGULATORY COMPONENTS OF SENSORY TRANSDUCTION SYSTEM"/>
    <property type="match status" value="1"/>
</dbReference>
<dbReference type="NCBIfam" id="TIGR00254">
    <property type="entry name" value="GGDEF"/>
    <property type="match status" value="1"/>
</dbReference>
<reference evidence="2" key="1">
    <citation type="submission" date="2016-11" db="EMBL/GenBank/DDBJ databases">
        <authorList>
            <person name="Varghese N."/>
            <person name="Submissions S."/>
        </authorList>
    </citation>
    <scope>NUCLEOTIDE SEQUENCE [LARGE SCALE GENOMIC DNA]</scope>
    <source>
        <strain evidence="2">DSM 16785</strain>
    </source>
</reference>
<dbReference type="PROSITE" id="PS50887">
    <property type="entry name" value="GGDEF"/>
    <property type="match status" value="1"/>
</dbReference>
<dbReference type="Pfam" id="PF00990">
    <property type="entry name" value="GGDEF"/>
    <property type="match status" value="1"/>
</dbReference>
<sequence>MEDKIKLYVCESFKKEFEMIKENLKYNIEVFSFPSYCTYHQKIKKSKFIKGNLENIKNSICICGRFCELQKELPENVKKDVKFYNLDNCLYIFSKNKVDKHLKERAYIITPWWVEKWKENILSYGFDRKTAQRFYKESFKKIILFDTKTSNKIEEKLKAFSDYILLPYFIEEIELDYLEILVSKILNDFILENEIKKKEEEIKALDIEKSNYIAVLNMIKDFSELESKEMIINGIINQVKIFFAPKNIQYIEYDGEDILSGEKYEIIRKNKGFIVKLEYGKKIFGYIKCEGFLFPQYFDRYLNFMLNSSNIYGLMISNSYMLEQNKILSITDHLTGIYNRRYFEIRLKEEIERAKRTKNIFSLMLFDIDNFKMINDNYGHKVGDEILKKLVELIKSRIRKTDIFFRWGGDEFAIILPHTKLKEAKVLAEELRKTIYKTDFGINNRITCSFGITSYDQNTTFSEIVKKVDCLMYRAKKDGRNKICNS</sequence>
<dbReference type="InterPro" id="IPR029787">
    <property type="entry name" value="Nucleotide_cyclase"/>
</dbReference>
<evidence type="ECO:0000313" key="2">
    <source>
        <dbReference type="EMBL" id="SHF02524.1"/>
    </source>
</evidence>
<name>A0A1M4Y9V7_MARH1</name>
<dbReference type="InterPro" id="IPR012437">
    <property type="entry name" value="DUF1638"/>
</dbReference>
<dbReference type="InterPro" id="IPR043128">
    <property type="entry name" value="Rev_trsase/Diguanyl_cyclase"/>
</dbReference>